<feature type="non-terminal residue" evidence="13">
    <location>
        <position position="1"/>
    </location>
</feature>
<evidence type="ECO:0000313" key="13">
    <source>
        <dbReference type="EMBL" id="MBO1110145.1"/>
    </source>
</evidence>
<dbReference type="GO" id="GO:0016740">
    <property type="term" value="F:transferase activity"/>
    <property type="evidence" value="ECO:0007669"/>
    <property type="project" value="UniProtKB-KW"/>
</dbReference>
<accession>A0A8I1WAF8</accession>
<evidence type="ECO:0000256" key="9">
    <source>
        <dbReference type="ARBA" id="ARBA00022984"/>
    </source>
</evidence>
<dbReference type="PROSITE" id="PS52029">
    <property type="entry name" value="LD_TPASE"/>
    <property type="match status" value="1"/>
</dbReference>
<evidence type="ECO:0000256" key="4">
    <source>
        <dbReference type="ARBA" id="ARBA00022679"/>
    </source>
</evidence>
<evidence type="ECO:0000256" key="6">
    <source>
        <dbReference type="ARBA" id="ARBA00022764"/>
    </source>
</evidence>
<evidence type="ECO:0000259" key="12">
    <source>
        <dbReference type="PROSITE" id="PS52029"/>
    </source>
</evidence>
<dbReference type="GO" id="GO:0008360">
    <property type="term" value="P:regulation of cell shape"/>
    <property type="evidence" value="ECO:0007669"/>
    <property type="project" value="UniProtKB-UniRule"/>
</dbReference>
<keyword evidence="9 11" id="KW-0573">Peptidoglycan synthesis</keyword>
<dbReference type="InterPro" id="IPR005490">
    <property type="entry name" value="LD_TPept_cat_dom"/>
</dbReference>
<keyword evidence="4" id="KW-0808">Transferase</keyword>
<feature type="domain" description="L,D-TPase catalytic" evidence="12">
    <location>
        <begin position="1"/>
        <end position="57"/>
    </location>
</feature>
<keyword evidence="7" id="KW-0378">Hydrolase</keyword>
<comment type="subcellular location">
    <subcellularLocation>
        <location evidence="1">Periplasm</location>
    </subcellularLocation>
</comment>
<evidence type="ECO:0000256" key="10">
    <source>
        <dbReference type="ARBA" id="ARBA00023316"/>
    </source>
</evidence>
<evidence type="ECO:0000256" key="2">
    <source>
        <dbReference type="ARBA" id="ARBA00004752"/>
    </source>
</evidence>
<dbReference type="InterPro" id="IPR041597">
    <property type="entry name" value="Ldt_C"/>
</dbReference>
<gene>
    <name evidence="13" type="ORF">J2R62_18715</name>
</gene>
<keyword evidence="10 11" id="KW-0961">Cell wall biogenesis/degradation</keyword>
<protein>
    <submittedName>
        <fullName evidence="13">L,D-transpeptidase</fullName>
    </submittedName>
</protein>
<evidence type="ECO:0000256" key="3">
    <source>
        <dbReference type="ARBA" id="ARBA00005992"/>
    </source>
</evidence>
<dbReference type="GO" id="GO:0009252">
    <property type="term" value="P:peptidoglycan biosynthetic process"/>
    <property type="evidence" value="ECO:0007669"/>
    <property type="project" value="UniProtKB-UniPathway"/>
</dbReference>
<name>A0A8I1WAF8_PLESH</name>
<dbReference type="GO" id="GO:0004180">
    <property type="term" value="F:carboxypeptidase activity"/>
    <property type="evidence" value="ECO:0007669"/>
    <property type="project" value="UniProtKB-ARBA"/>
</dbReference>
<evidence type="ECO:0000256" key="5">
    <source>
        <dbReference type="ARBA" id="ARBA00022729"/>
    </source>
</evidence>
<dbReference type="EMBL" id="JAFNAA010000359">
    <property type="protein sequence ID" value="MBO1110145.1"/>
    <property type="molecule type" value="Genomic_DNA"/>
</dbReference>
<dbReference type="Proteomes" id="UP000664658">
    <property type="component" value="Unassembled WGS sequence"/>
</dbReference>
<evidence type="ECO:0000256" key="8">
    <source>
        <dbReference type="ARBA" id="ARBA00022960"/>
    </source>
</evidence>
<dbReference type="CDD" id="cd16913">
    <property type="entry name" value="YkuD_like"/>
    <property type="match status" value="1"/>
</dbReference>
<keyword evidence="8 11" id="KW-0133">Cell shape</keyword>
<dbReference type="Gene3D" id="2.40.440.10">
    <property type="entry name" value="L,D-transpeptidase catalytic domain-like"/>
    <property type="match status" value="1"/>
</dbReference>
<evidence type="ECO:0000256" key="11">
    <source>
        <dbReference type="PROSITE-ProRule" id="PRU01373"/>
    </source>
</evidence>
<dbReference type="GO" id="GO:0071555">
    <property type="term" value="P:cell wall organization"/>
    <property type="evidence" value="ECO:0007669"/>
    <property type="project" value="UniProtKB-UniRule"/>
</dbReference>
<comment type="similarity">
    <text evidence="3">Belongs to the YkuD family.</text>
</comment>
<keyword evidence="5" id="KW-0732">Signal</keyword>
<sequence length="132" mass="14416">ALFALRRAHVHGESLIRGTNATFGIGRRVSAGCIRRHPDDIETRFNTVPLGIRVQVVNEPIKVSVEPNGQRYIEVHQPLSKNESDDPQTRVIPFTKPVQSVILSALTNSTGAEKEVARRSGIPVNVTAGESN</sequence>
<evidence type="ECO:0000256" key="1">
    <source>
        <dbReference type="ARBA" id="ARBA00004418"/>
    </source>
</evidence>
<dbReference type="UniPathway" id="UPA00219"/>
<evidence type="ECO:0000313" key="14">
    <source>
        <dbReference type="Proteomes" id="UP000664658"/>
    </source>
</evidence>
<reference evidence="13" key="1">
    <citation type="submission" date="2021-03" db="EMBL/GenBank/DDBJ databases">
        <title>Plesiomonas shigelloides zfcc0051, isolated from zebrafish feces.</title>
        <authorList>
            <person name="Vanderhoek Z."/>
            <person name="Gaulke C."/>
        </authorList>
    </citation>
    <scope>NUCLEOTIDE SEQUENCE</scope>
    <source>
        <strain evidence="13">Zfcc0051</strain>
    </source>
</reference>
<evidence type="ECO:0000256" key="7">
    <source>
        <dbReference type="ARBA" id="ARBA00022801"/>
    </source>
</evidence>
<comment type="pathway">
    <text evidence="2 11">Cell wall biogenesis; peptidoglycan biosynthesis.</text>
</comment>
<dbReference type="AlphaFoldDB" id="A0A8I1WAF8"/>
<keyword evidence="6" id="KW-0574">Periplasm</keyword>
<comment type="caution">
    <text evidence="11">Lacks conserved residue(s) required for the propagation of feature annotation.</text>
</comment>
<proteinExistence type="inferred from homology"/>
<organism evidence="13 14">
    <name type="scientific">Plesiomonas shigelloides</name>
    <name type="common">Aeromonas shigelloides</name>
    <dbReference type="NCBI Taxonomy" id="703"/>
    <lineage>
        <taxon>Bacteria</taxon>
        <taxon>Pseudomonadati</taxon>
        <taxon>Pseudomonadota</taxon>
        <taxon>Gammaproteobacteria</taxon>
        <taxon>Enterobacterales</taxon>
        <taxon>Enterobacteriaceae</taxon>
        <taxon>Plesiomonas</taxon>
    </lineage>
</organism>
<dbReference type="Pfam" id="PF17969">
    <property type="entry name" value="Ldt_C"/>
    <property type="match status" value="1"/>
</dbReference>
<dbReference type="InterPro" id="IPR038063">
    <property type="entry name" value="Transpep_catalytic_dom"/>
</dbReference>
<dbReference type="SUPFAM" id="SSF141523">
    <property type="entry name" value="L,D-transpeptidase catalytic domain-like"/>
    <property type="match status" value="1"/>
</dbReference>
<comment type="caution">
    <text evidence="13">The sequence shown here is derived from an EMBL/GenBank/DDBJ whole genome shotgun (WGS) entry which is preliminary data.</text>
</comment>
<dbReference type="GO" id="GO:0042597">
    <property type="term" value="C:periplasmic space"/>
    <property type="evidence" value="ECO:0007669"/>
    <property type="project" value="UniProtKB-SubCell"/>
</dbReference>